<dbReference type="Proteomes" id="UP001162992">
    <property type="component" value="Chromosome 24"/>
</dbReference>
<name>A0ACC2A767_DIPCM</name>
<sequence>MDLHLNESFTLSVAINMGLLDHLEIISNVADIAGKEYSIETALLKMEADWKTADLQVMEYKETGSYIVKMDESLLQQLDDHIAMTQSMTFSPFKEPFEEKILKWESQLLLVSEIMDEWFALQRQWMYLEPIFSSPDIQTQLPIESKRFNTVNIVWRKAVGQAHLTPHILTMCSSKKLLEQLKESNKLIDMVQKGLADYLETKRLAFSRFFFLSNDELLQILSQAKNPLAVQPHLHKCFEAISELDFKIDMEIVAINSAEGEKVPFATTMQPIGNVENWLSEVEKKMKESILNQIKLSLAAYKKVTRTDWVQTWPGQVVLCGSSVYWTQQVEDAINQGNLQNYFDNVQVAQLMALTDLVRKPLLALARLTLGALIVIDVHARDVVQQLINEKVVKRKRLYKKQRI</sequence>
<dbReference type="EMBL" id="CM055115">
    <property type="protein sequence ID" value="KAJ7513333.1"/>
    <property type="molecule type" value="Genomic_DNA"/>
</dbReference>
<protein>
    <submittedName>
        <fullName evidence="1">Uncharacterized protein</fullName>
    </submittedName>
</protein>
<evidence type="ECO:0000313" key="1">
    <source>
        <dbReference type="EMBL" id="KAJ7513333.1"/>
    </source>
</evidence>
<accession>A0ACC2A767</accession>
<reference evidence="2" key="1">
    <citation type="journal article" date="2024" name="Proc. Natl. Acad. Sci. U.S.A.">
        <title>Extraordinary preservation of gene collinearity over three hundred million years revealed in homosporous lycophytes.</title>
        <authorList>
            <person name="Li C."/>
            <person name="Wickell D."/>
            <person name="Kuo L.Y."/>
            <person name="Chen X."/>
            <person name="Nie B."/>
            <person name="Liao X."/>
            <person name="Peng D."/>
            <person name="Ji J."/>
            <person name="Jenkins J."/>
            <person name="Williams M."/>
            <person name="Shu S."/>
            <person name="Plott C."/>
            <person name="Barry K."/>
            <person name="Rajasekar S."/>
            <person name="Grimwood J."/>
            <person name="Han X."/>
            <person name="Sun S."/>
            <person name="Hou Z."/>
            <person name="He W."/>
            <person name="Dai G."/>
            <person name="Sun C."/>
            <person name="Schmutz J."/>
            <person name="Leebens-Mack J.H."/>
            <person name="Li F.W."/>
            <person name="Wang L."/>
        </authorList>
    </citation>
    <scope>NUCLEOTIDE SEQUENCE [LARGE SCALE GENOMIC DNA]</scope>
    <source>
        <strain evidence="2">cv. PW_Plant_1</strain>
    </source>
</reference>
<gene>
    <name evidence="1" type="ORF">O6H91_24G001000</name>
</gene>
<proteinExistence type="predicted"/>
<evidence type="ECO:0000313" key="2">
    <source>
        <dbReference type="Proteomes" id="UP001162992"/>
    </source>
</evidence>
<organism evidence="1 2">
    <name type="scientific">Diphasiastrum complanatum</name>
    <name type="common">Issler's clubmoss</name>
    <name type="synonym">Lycopodium complanatum</name>
    <dbReference type="NCBI Taxonomy" id="34168"/>
    <lineage>
        <taxon>Eukaryota</taxon>
        <taxon>Viridiplantae</taxon>
        <taxon>Streptophyta</taxon>
        <taxon>Embryophyta</taxon>
        <taxon>Tracheophyta</taxon>
        <taxon>Lycopodiopsida</taxon>
        <taxon>Lycopodiales</taxon>
        <taxon>Lycopodiaceae</taxon>
        <taxon>Lycopodioideae</taxon>
        <taxon>Diphasiastrum</taxon>
    </lineage>
</organism>
<comment type="caution">
    <text evidence="1">The sequence shown here is derived from an EMBL/GenBank/DDBJ whole genome shotgun (WGS) entry which is preliminary data.</text>
</comment>
<keyword evidence="2" id="KW-1185">Reference proteome</keyword>